<dbReference type="Gene3D" id="3.40.50.880">
    <property type="match status" value="1"/>
</dbReference>
<evidence type="ECO:0000313" key="3">
    <source>
        <dbReference type="Proteomes" id="UP001617669"/>
    </source>
</evidence>
<dbReference type="PROSITE" id="PS51273">
    <property type="entry name" value="GATASE_TYPE_1"/>
    <property type="match status" value="1"/>
</dbReference>
<dbReference type="InterPro" id="IPR044992">
    <property type="entry name" value="ChyE-like"/>
</dbReference>
<gene>
    <name evidence="2" type="ORF">ACIKP9_07645</name>
</gene>
<feature type="domain" description="Glutamine amidotransferase" evidence="1">
    <location>
        <begin position="25"/>
        <end position="177"/>
    </location>
</feature>
<reference evidence="2 3" key="1">
    <citation type="submission" date="2024-11" db="EMBL/GenBank/DDBJ databases">
        <authorList>
            <person name="Kaparullina E.N."/>
            <person name="Delegan Y.A."/>
            <person name="Doronina N.V."/>
        </authorList>
    </citation>
    <scope>NUCLEOTIDE SEQUENCE [LARGE SCALE GENOMIC DNA]</scope>
    <source>
        <strain evidence="2 3">7sh_L</strain>
    </source>
</reference>
<comment type="caution">
    <text evidence="2">The sequence shown here is derived from an EMBL/GenBank/DDBJ whole genome shotgun (WGS) entry which is preliminary data.</text>
</comment>
<accession>A0ABW8GL53</accession>
<dbReference type="Pfam" id="PF00117">
    <property type="entry name" value="GATase"/>
    <property type="match status" value="1"/>
</dbReference>
<dbReference type="SUPFAM" id="SSF52317">
    <property type="entry name" value="Class I glutamine amidotransferase-like"/>
    <property type="match status" value="1"/>
</dbReference>
<proteinExistence type="predicted"/>
<dbReference type="RefSeq" id="WP_400881175.1">
    <property type="nucleotide sequence ID" value="NZ_JBIWXY010000001.1"/>
</dbReference>
<dbReference type="InterPro" id="IPR029062">
    <property type="entry name" value="Class_I_gatase-like"/>
</dbReference>
<evidence type="ECO:0000259" key="1">
    <source>
        <dbReference type="Pfam" id="PF00117"/>
    </source>
</evidence>
<dbReference type="PANTHER" id="PTHR42695">
    <property type="entry name" value="GLUTAMINE AMIDOTRANSFERASE YLR126C-RELATED"/>
    <property type="match status" value="1"/>
</dbReference>
<name>A0ABW8GL53_9PROT</name>
<protein>
    <submittedName>
        <fullName evidence="2">Type 1 glutamine amidotransferase</fullName>
    </submittedName>
</protein>
<dbReference type="InterPro" id="IPR017926">
    <property type="entry name" value="GATASE"/>
</dbReference>
<organism evidence="2 3">
    <name type="scientific">Methylobacillus methanolivorans</name>
    <dbReference type="NCBI Taxonomy" id="1848927"/>
    <lineage>
        <taxon>Bacteria</taxon>
        <taxon>Pseudomonadati</taxon>
        <taxon>Pseudomonadota</taxon>
        <taxon>Betaproteobacteria</taxon>
        <taxon>Nitrosomonadales</taxon>
        <taxon>Methylophilaceae</taxon>
        <taxon>Methylobacillus</taxon>
    </lineage>
</organism>
<dbReference type="Proteomes" id="UP001617669">
    <property type="component" value="Unassembled WGS sequence"/>
</dbReference>
<keyword evidence="2" id="KW-0315">Glutamine amidotransferase</keyword>
<dbReference type="PANTHER" id="PTHR42695:SF5">
    <property type="entry name" value="GLUTAMINE AMIDOTRANSFERASE YLR126C-RELATED"/>
    <property type="match status" value="1"/>
</dbReference>
<sequence length="241" mass="26481">MNPVMIVQFSASEGPGYLADFLASQHIPFHVLRIDKGEVLPATLEAYSGLAMMGGTMSANDDLPWIPPLLDLIRQAVAQGIPVIGHCLGGQLLAKAMGGAVTDSHFSEIGWVRGLPLDVPQAAEWLGCHTELPLFQWHYQTFSIPPRAVHILRSEHCANQAYVLDDLHIGFQCHIEMNRELVQSWCGLSPEELKGGSEADPAQPMIQSADEILTTLDKRIAALNTWAGHVYTRWSRGLKRA</sequence>
<keyword evidence="3" id="KW-1185">Reference proteome</keyword>
<dbReference type="EMBL" id="JBIWXY010000001">
    <property type="protein sequence ID" value="MFJ5446098.1"/>
    <property type="molecule type" value="Genomic_DNA"/>
</dbReference>
<evidence type="ECO:0000313" key="2">
    <source>
        <dbReference type="EMBL" id="MFJ5446098.1"/>
    </source>
</evidence>
<dbReference type="CDD" id="cd01741">
    <property type="entry name" value="GATase1_1"/>
    <property type="match status" value="1"/>
</dbReference>